<dbReference type="OrthoDB" id="4220319at2759"/>
<dbReference type="EMBL" id="ML119654">
    <property type="protein sequence ID" value="RPA85293.1"/>
    <property type="molecule type" value="Genomic_DNA"/>
</dbReference>
<dbReference type="Proteomes" id="UP000275078">
    <property type="component" value="Unassembled WGS sequence"/>
</dbReference>
<organism evidence="2 3">
    <name type="scientific">Ascobolus immersus RN42</name>
    <dbReference type="NCBI Taxonomy" id="1160509"/>
    <lineage>
        <taxon>Eukaryota</taxon>
        <taxon>Fungi</taxon>
        <taxon>Dikarya</taxon>
        <taxon>Ascomycota</taxon>
        <taxon>Pezizomycotina</taxon>
        <taxon>Pezizomycetes</taxon>
        <taxon>Pezizales</taxon>
        <taxon>Ascobolaceae</taxon>
        <taxon>Ascobolus</taxon>
    </lineage>
</organism>
<feature type="region of interest" description="Disordered" evidence="1">
    <location>
        <begin position="14"/>
        <end position="132"/>
    </location>
</feature>
<dbReference type="PANTHER" id="PTHR42090:SF1">
    <property type="match status" value="1"/>
</dbReference>
<feature type="compositionally biased region" description="Basic and acidic residues" evidence="1">
    <location>
        <begin position="117"/>
        <end position="132"/>
    </location>
</feature>
<keyword evidence="3" id="KW-1185">Reference proteome</keyword>
<evidence type="ECO:0000313" key="2">
    <source>
        <dbReference type="EMBL" id="RPA85293.1"/>
    </source>
</evidence>
<dbReference type="AlphaFoldDB" id="A0A3N4IGL9"/>
<gene>
    <name evidence="2" type="ORF">BJ508DRAFT_359028</name>
</gene>
<proteinExistence type="predicted"/>
<evidence type="ECO:0000313" key="3">
    <source>
        <dbReference type="Proteomes" id="UP000275078"/>
    </source>
</evidence>
<evidence type="ECO:0000256" key="1">
    <source>
        <dbReference type="SAM" id="MobiDB-lite"/>
    </source>
</evidence>
<reference evidence="2 3" key="1">
    <citation type="journal article" date="2018" name="Nat. Ecol. Evol.">
        <title>Pezizomycetes genomes reveal the molecular basis of ectomycorrhizal truffle lifestyle.</title>
        <authorList>
            <person name="Murat C."/>
            <person name="Payen T."/>
            <person name="Noel B."/>
            <person name="Kuo A."/>
            <person name="Morin E."/>
            <person name="Chen J."/>
            <person name="Kohler A."/>
            <person name="Krizsan K."/>
            <person name="Balestrini R."/>
            <person name="Da Silva C."/>
            <person name="Montanini B."/>
            <person name="Hainaut M."/>
            <person name="Levati E."/>
            <person name="Barry K.W."/>
            <person name="Belfiori B."/>
            <person name="Cichocki N."/>
            <person name="Clum A."/>
            <person name="Dockter R.B."/>
            <person name="Fauchery L."/>
            <person name="Guy J."/>
            <person name="Iotti M."/>
            <person name="Le Tacon F."/>
            <person name="Lindquist E.A."/>
            <person name="Lipzen A."/>
            <person name="Malagnac F."/>
            <person name="Mello A."/>
            <person name="Molinier V."/>
            <person name="Miyauchi S."/>
            <person name="Poulain J."/>
            <person name="Riccioni C."/>
            <person name="Rubini A."/>
            <person name="Sitrit Y."/>
            <person name="Splivallo R."/>
            <person name="Traeger S."/>
            <person name="Wang M."/>
            <person name="Zifcakova L."/>
            <person name="Wipf D."/>
            <person name="Zambonelli A."/>
            <person name="Paolocci F."/>
            <person name="Nowrousian M."/>
            <person name="Ottonello S."/>
            <person name="Baldrian P."/>
            <person name="Spatafora J.W."/>
            <person name="Henrissat B."/>
            <person name="Nagy L.G."/>
            <person name="Aury J.M."/>
            <person name="Wincker P."/>
            <person name="Grigoriev I.V."/>
            <person name="Bonfante P."/>
            <person name="Martin F.M."/>
        </authorList>
    </citation>
    <scope>NUCLEOTIDE SEQUENCE [LARGE SCALE GENOMIC DNA]</scope>
    <source>
        <strain evidence="2 3">RN42</strain>
    </source>
</reference>
<feature type="compositionally biased region" description="Basic and acidic residues" evidence="1">
    <location>
        <begin position="91"/>
        <end position="110"/>
    </location>
</feature>
<accession>A0A3N4IGL9</accession>
<feature type="compositionally biased region" description="Basic and acidic residues" evidence="1">
    <location>
        <begin position="66"/>
        <end position="77"/>
    </location>
</feature>
<protein>
    <submittedName>
        <fullName evidence="2">Uncharacterized protein</fullName>
    </submittedName>
</protein>
<name>A0A3N4IGL9_ASCIM</name>
<dbReference type="PANTHER" id="PTHR42090">
    <property type="match status" value="1"/>
</dbReference>
<sequence length="132" mass="14237">MALQSSSRILASLAGKRLFTTASAPMARFREDNKPYGGSEETQSGTNAEIAADDEAFDPSKTNPQAEKDAAQQKPKDGNPLQYSGANPEVSDPKETKGRREGGGERERPSVMKQKKTTTDPDSGEKRGQYSS</sequence>